<feature type="domain" description="Polysaccharide pyruvyl transferase" evidence="1">
    <location>
        <begin position="37"/>
        <end position="291"/>
    </location>
</feature>
<dbReference type="GeneID" id="92859741"/>
<evidence type="ECO:0000259" key="1">
    <source>
        <dbReference type="Pfam" id="PF04230"/>
    </source>
</evidence>
<organism evidence="3 4">
    <name type="scientific">Bacillus licheniformis</name>
    <dbReference type="NCBI Taxonomy" id="1402"/>
    <lineage>
        <taxon>Bacteria</taxon>
        <taxon>Bacillati</taxon>
        <taxon>Bacillota</taxon>
        <taxon>Bacilli</taxon>
        <taxon>Bacillales</taxon>
        <taxon>Bacillaceae</taxon>
        <taxon>Bacillus</taxon>
    </lineage>
</organism>
<keyword evidence="3" id="KW-0808">Transferase</keyword>
<dbReference type="AlphaFoldDB" id="A0A1Y0YMS0"/>
<evidence type="ECO:0000313" key="3">
    <source>
        <dbReference type="EMBL" id="TWL33247.1"/>
    </source>
</evidence>
<proteinExistence type="predicted"/>
<dbReference type="Proteomes" id="UP000595038">
    <property type="component" value="Chromosome"/>
</dbReference>
<dbReference type="OMA" id="DYPLYGN"/>
<evidence type="ECO:0000313" key="5">
    <source>
        <dbReference type="Proteomes" id="UP000595038"/>
    </source>
</evidence>
<dbReference type="EMBL" id="NILC01000004">
    <property type="protein sequence ID" value="TWL33247.1"/>
    <property type="molecule type" value="Genomic_DNA"/>
</dbReference>
<evidence type="ECO:0000313" key="4">
    <source>
        <dbReference type="Proteomes" id="UP000435910"/>
    </source>
</evidence>
<dbReference type="Proteomes" id="UP000435910">
    <property type="component" value="Unassembled WGS sequence"/>
</dbReference>
<evidence type="ECO:0000313" key="2">
    <source>
        <dbReference type="EMBL" id="QPR73967.1"/>
    </source>
</evidence>
<sequence>MAITYSMDSLKHKLAEILDVIPRHSSVVYLDYPLYGNVGDLLIMKGTEAFFEAYGIKVRERWNAENFIPGRRIPKDAIIVCQGGGNFGDLYPHFQQFRERVVEHYPDNRIVILPQSIYYEHEENIIKTRGILAAHPDLHLFTREKASFDFAVKRFEEVKNIKMMPDMAHQLWPIAAPAEKPSESVLRLIRTDKEANSSLQKAGEPDTYDWNVILSEGDKRGIKRLQTINVLNKKAGNPLPIASYWKRFSDSLVDKSIRFFSRYESVVTSRLHGHILSCLLGKENVVIDNSYGKNANYYNTWMKDIPNTKLIQNHQTEAEKPPVHV</sequence>
<reference evidence="3 4" key="1">
    <citation type="submission" date="2019-06" db="EMBL/GenBank/DDBJ databases">
        <title>Genome sequence analysis of &gt;100 Bacillus licheniformis strains suggests intrinsic resistance to this species.</title>
        <authorList>
            <person name="Wels M."/>
            <person name="Siezen R.J."/>
            <person name="Johansen E."/>
            <person name="Stuer-Lauridsen B."/>
            <person name="Bjerre K."/>
            <person name="Nielsen B.K.K."/>
        </authorList>
    </citation>
    <scope>NUCLEOTIDE SEQUENCE [LARGE SCALE GENOMIC DNA]</scope>
    <source>
        <strain evidence="3 4">BAC-16736</strain>
    </source>
</reference>
<reference evidence="2 5" key="2">
    <citation type="submission" date="2020-12" db="EMBL/GenBank/DDBJ databases">
        <title>FDA dAtabase for Regulatory Grade micrObial Sequences (FDA-ARGOS): Supporting development and validation of Infectious Disease Dx tests.</title>
        <authorList>
            <person name="Nelson B."/>
            <person name="Plummer A."/>
            <person name="Tallon L."/>
            <person name="Sadzewicz L."/>
            <person name="Zhao X."/>
            <person name="Boylan J."/>
            <person name="Ott S."/>
            <person name="Bowen H."/>
            <person name="Vavikolanu K."/>
            <person name="Mehta A."/>
            <person name="Aluvathingal J."/>
            <person name="Nadendla S."/>
            <person name="Myers T."/>
            <person name="Yan Y."/>
            <person name="Sichtig H."/>
        </authorList>
    </citation>
    <scope>NUCLEOTIDE SEQUENCE [LARGE SCALE GENOMIC DNA]</scope>
    <source>
        <strain evidence="2 5">FDAARGOS_923</strain>
    </source>
</reference>
<name>A0A1Y0YMS0_BACLI</name>
<dbReference type="EMBL" id="CP065647">
    <property type="protein sequence ID" value="QPR73967.1"/>
    <property type="molecule type" value="Genomic_DNA"/>
</dbReference>
<gene>
    <name evidence="3" type="ORF">CHCC16736_4059</name>
    <name evidence="2" type="ORF">I6G80_06790</name>
</gene>
<accession>A0A1Y0YMS0</accession>
<dbReference type="Pfam" id="PF04230">
    <property type="entry name" value="PS_pyruv_trans"/>
    <property type="match status" value="1"/>
</dbReference>
<protein>
    <submittedName>
        <fullName evidence="2">Polysaccharide pyruvyl transferase family protein</fullName>
    </submittedName>
    <submittedName>
        <fullName evidence="3">Putative pyruvyl transferase EpsO</fullName>
    </submittedName>
</protein>
<dbReference type="RefSeq" id="WP_003185493.1">
    <property type="nucleotide sequence ID" value="NZ_BEXU01000021.1"/>
</dbReference>
<dbReference type="GO" id="GO:0016740">
    <property type="term" value="F:transferase activity"/>
    <property type="evidence" value="ECO:0007669"/>
    <property type="project" value="UniProtKB-KW"/>
</dbReference>
<dbReference type="InterPro" id="IPR007345">
    <property type="entry name" value="Polysacch_pyruvyl_Trfase"/>
</dbReference>